<evidence type="ECO:0000256" key="8">
    <source>
        <dbReference type="SAM" id="Phobius"/>
    </source>
</evidence>
<keyword evidence="2" id="KW-1003">Cell membrane</keyword>
<protein>
    <submittedName>
        <fullName evidence="11">Chain length determinant protein EpsF</fullName>
    </submittedName>
</protein>
<dbReference type="AlphaFoldDB" id="A0A2U8GQJ1"/>
<evidence type="ECO:0000256" key="4">
    <source>
        <dbReference type="ARBA" id="ARBA00022989"/>
    </source>
</evidence>
<accession>A0A2U8GQJ1</accession>
<dbReference type="GO" id="GO:0005886">
    <property type="term" value="C:plasma membrane"/>
    <property type="evidence" value="ECO:0007669"/>
    <property type="project" value="UniProtKB-SubCell"/>
</dbReference>
<comment type="subcellular location">
    <subcellularLocation>
        <location evidence="1">Cell membrane</location>
        <topology evidence="1">Multi-pass membrane protein</topology>
    </subcellularLocation>
</comment>
<organism evidence="11 12">
    <name type="scientific">Parazoarcus communis</name>
    <dbReference type="NCBI Taxonomy" id="41977"/>
    <lineage>
        <taxon>Bacteria</taxon>
        <taxon>Pseudomonadati</taxon>
        <taxon>Pseudomonadota</taxon>
        <taxon>Betaproteobacteria</taxon>
        <taxon>Rhodocyclales</taxon>
        <taxon>Zoogloeaceae</taxon>
        <taxon>Parazoarcus</taxon>
    </lineage>
</organism>
<keyword evidence="3 8" id="KW-0812">Transmembrane</keyword>
<dbReference type="NCBIfam" id="TIGR03017">
    <property type="entry name" value="EpsF"/>
    <property type="match status" value="1"/>
</dbReference>
<dbReference type="InterPro" id="IPR032807">
    <property type="entry name" value="GNVR"/>
</dbReference>
<evidence type="ECO:0000313" key="12">
    <source>
        <dbReference type="Proteomes" id="UP000244930"/>
    </source>
</evidence>
<dbReference type="GO" id="GO:0004713">
    <property type="term" value="F:protein tyrosine kinase activity"/>
    <property type="evidence" value="ECO:0007669"/>
    <property type="project" value="TreeGrafter"/>
</dbReference>
<evidence type="ECO:0000256" key="2">
    <source>
        <dbReference type="ARBA" id="ARBA00022475"/>
    </source>
</evidence>
<dbReference type="PANTHER" id="PTHR32309:SF13">
    <property type="entry name" value="FERRIC ENTEROBACTIN TRANSPORT PROTEIN FEPE"/>
    <property type="match status" value="1"/>
</dbReference>
<dbReference type="Pfam" id="PF13807">
    <property type="entry name" value="GNVR"/>
    <property type="match status" value="1"/>
</dbReference>
<dbReference type="KEGG" id="acom:CEW83_08650"/>
<keyword evidence="4 8" id="KW-1133">Transmembrane helix</keyword>
<keyword evidence="12" id="KW-1185">Reference proteome</keyword>
<gene>
    <name evidence="11" type="primary">epsF</name>
    <name evidence="11" type="ORF">CEW83_08650</name>
</gene>
<dbReference type="PANTHER" id="PTHR32309">
    <property type="entry name" value="TYROSINE-PROTEIN KINASE"/>
    <property type="match status" value="1"/>
</dbReference>
<proteinExistence type="predicted"/>
<evidence type="ECO:0000256" key="3">
    <source>
        <dbReference type="ARBA" id="ARBA00022692"/>
    </source>
</evidence>
<evidence type="ECO:0000259" key="10">
    <source>
        <dbReference type="Pfam" id="PF13807"/>
    </source>
</evidence>
<feature type="coiled-coil region" evidence="6">
    <location>
        <begin position="337"/>
        <end position="371"/>
    </location>
</feature>
<evidence type="ECO:0000259" key="9">
    <source>
        <dbReference type="Pfam" id="PF02706"/>
    </source>
</evidence>
<keyword evidence="5 8" id="KW-0472">Membrane</keyword>
<evidence type="ECO:0000256" key="6">
    <source>
        <dbReference type="SAM" id="Coils"/>
    </source>
</evidence>
<name>A0A2U8GQJ1_9RHOO</name>
<reference evidence="11 12" key="1">
    <citation type="submission" date="2017-06" db="EMBL/GenBank/DDBJ databases">
        <title>Azoarcus.</title>
        <authorList>
            <person name="Woo J.-H."/>
            <person name="Kim H.-S."/>
        </authorList>
    </citation>
    <scope>NUCLEOTIDE SEQUENCE [LARGE SCALE GENOMIC DNA]</scope>
    <source>
        <strain evidence="11 12">TSPY31</strain>
    </source>
</reference>
<feature type="region of interest" description="Disordered" evidence="7">
    <location>
        <begin position="229"/>
        <end position="249"/>
    </location>
</feature>
<evidence type="ECO:0000313" key="11">
    <source>
        <dbReference type="EMBL" id="AWI75276.1"/>
    </source>
</evidence>
<feature type="transmembrane region" description="Helical" evidence="8">
    <location>
        <begin position="12"/>
        <end position="35"/>
    </location>
</feature>
<dbReference type="InterPro" id="IPR003856">
    <property type="entry name" value="LPS_length_determ_N"/>
</dbReference>
<dbReference type="Pfam" id="PF02706">
    <property type="entry name" value="Wzz"/>
    <property type="match status" value="1"/>
</dbReference>
<sequence>MTFQQFFQILLARRWTVVAIFVGVVVVVMGVSLALPKKYTANASVVVDGSRGDPLLASSSSGQTMSGYISTQVDIIASSRVAQQVVSRTGMDRLPAFQERWREATDGVGSLQAWLGDSLRRGLDVRPSRESSVISISYTAADPEFAATIANAFAEAYIETTLELKVEPAKQYASWFNDRTQGLRDEVEIARKKLSDYQQEHGIVASDERFDVESARMAELSSQLVTVQGQKVDSRSRKSQSGSAESLPEVVQSPLVSSLKGDVARIEAQREQVIGRLGPNHPDLARIDAELASMRQRVAIETERIARSLGTSERISIAREADIASAVEAQKARLLELKAHRDRIAVLQRDVENAQNAYDLVTKRLMQTNLESQTQQTNIAVLTSATVPSSPSSPRLLLNALLACVFGAALGCGVALLLELINARIRSADDLFNELGLPVLGSIPPDNPGRKGWRWRTANAA</sequence>
<dbReference type="InterPro" id="IPR017468">
    <property type="entry name" value="Chain_len_reg_EpsF"/>
</dbReference>
<dbReference type="Proteomes" id="UP000244930">
    <property type="component" value="Chromosome"/>
</dbReference>
<dbReference type="RefSeq" id="WP_108948984.1">
    <property type="nucleotide sequence ID" value="NZ_CP022187.1"/>
</dbReference>
<feature type="domain" description="Tyrosine-protein kinase G-rich" evidence="10">
    <location>
        <begin position="346"/>
        <end position="417"/>
    </location>
</feature>
<dbReference type="EMBL" id="CP022187">
    <property type="protein sequence ID" value="AWI75276.1"/>
    <property type="molecule type" value="Genomic_DNA"/>
</dbReference>
<feature type="transmembrane region" description="Helical" evidence="8">
    <location>
        <begin position="396"/>
        <end position="418"/>
    </location>
</feature>
<evidence type="ECO:0000256" key="7">
    <source>
        <dbReference type="SAM" id="MobiDB-lite"/>
    </source>
</evidence>
<evidence type="ECO:0000256" key="1">
    <source>
        <dbReference type="ARBA" id="ARBA00004651"/>
    </source>
</evidence>
<evidence type="ECO:0000256" key="5">
    <source>
        <dbReference type="ARBA" id="ARBA00023136"/>
    </source>
</evidence>
<keyword evidence="6" id="KW-0175">Coiled coil</keyword>
<feature type="domain" description="Polysaccharide chain length determinant N-terminal" evidence="9">
    <location>
        <begin position="4"/>
        <end position="87"/>
    </location>
</feature>
<dbReference type="InterPro" id="IPR050445">
    <property type="entry name" value="Bact_polysacc_biosynth/exp"/>
</dbReference>